<dbReference type="SMART" id="SM00044">
    <property type="entry name" value="CYCc"/>
    <property type="match status" value="1"/>
</dbReference>
<keyword evidence="1" id="KW-0812">Transmembrane</keyword>
<dbReference type="InterPro" id="IPR029787">
    <property type="entry name" value="Nucleotide_cyclase"/>
</dbReference>
<evidence type="ECO:0000313" key="3">
    <source>
        <dbReference type="EMBL" id="EAR09075.1"/>
    </source>
</evidence>
<dbReference type="SMART" id="SM01080">
    <property type="entry name" value="CHASE2"/>
    <property type="match status" value="1"/>
</dbReference>
<dbReference type="HOGENOM" id="CLU_000445_85_1_6"/>
<accession>A4BFI0</accession>
<feature type="transmembrane region" description="Helical" evidence="1">
    <location>
        <begin position="12"/>
        <end position="33"/>
    </location>
</feature>
<feature type="domain" description="Guanylate cyclase" evidence="2">
    <location>
        <begin position="491"/>
        <end position="623"/>
    </location>
</feature>
<dbReference type="GO" id="GO:0006171">
    <property type="term" value="P:cAMP biosynthetic process"/>
    <property type="evidence" value="ECO:0007669"/>
    <property type="project" value="TreeGrafter"/>
</dbReference>
<keyword evidence="1" id="KW-0472">Membrane</keyword>
<dbReference type="GO" id="GO:0035556">
    <property type="term" value="P:intracellular signal transduction"/>
    <property type="evidence" value="ECO:0007669"/>
    <property type="project" value="InterPro"/>
</dbReference>
<dbReference type="GO" id="GO:0004016">
    <property type="term" value="F:adenylate cyclase activity"/>
    <property type="evidence" value="ECO:0007669"/>
    <property type="project" value="UniProtKB-ARBA"/>
</dbReference>
<reference evidence="3 4" key="1">
    <citation type="submission" date="2006-02" db="EMBL/GenBank/DDBJ databases">
        <authorList>
            <person name="Pinhassi J."/>
            <person name="Pedros-Alio C."/>
            <person name="Ferriera S."/>
            <person name="Johnson J."/>
            <person name="Kravitz S."/>
            <person name="Halpern A."/>
            <person name="Remington K."/>
            <person name="Beeson K."/>
            <person name="Tran B."/>
            <person name="Rogers Y.-H."/>
            <person name="Friedman R."/>
            <person name="Venter J.C."/>
        </authorList>
    </citation>
    <scope>NUCLEOTIDE SEQUENCE [LARGE SCALE GENOMIC DNA]</scope>
    <source>
        <strain evidence="3 4">MED297</strain>
    </source>
</reference>
<feature type="transmembrane region" description="Helical" evidence="1">
    <location>
        <begin position="399"/>
        <end position="419"/>
    </location>
</feature>
<dbReference type="RefSeq" id="WP_008043785.1">
    <property type="nucleotide sequence ID" value="NZ_CH724150.1"/>
</dbReference>
<evidence type="ECO:0000259" key="2">
    <source>
        <dbReference type="PROSITE" id="PS50125"/>
    </source>
</evidence>
<dbReference type="PANTHER" id="PTHR43081:SF1">
    <property type="entry name" value="ADENYLATE CYCLASE, TERMINAL-DIFFERENTIATION SPECIFIC"/>
    <property type="match status" value="1"/>
</dbReference>
<dbReference type="OrthoDB" id="9806704at2"/>
<dbReference type="PROSITE" id="PS50125">
    <property type="entry name" value="GUANYLATE_CYCLASE_2"/>
    <property type="match status" value="1"/>
</dbReference>
<dbReference type="CDD" id="cd07302">
    <property type="entry name" value="CHD"/>
    <property type="match status" value="1"/>
</dbReference>
<feature type="transmembrane region" description="Helical" evidence="1">
    <location>
        <begin position="425"/>
        <end position="445"/>
    </location>
</feature>
<dbReference type="PANTHER" id="PTHR43081">
    <property type="entry name" value="ADENYLATE CYCLASE, TERMINAL-DIFFERENTIATION SPECIFIC-RELATED"/>
    <property type="match status" value="1"/>
</dbReference>
<gene>
    <name evidence="3" type="ORF">MED297_17073</name>
</gene>
<protein>
    <submittedName>
        <fullName evidence="3">Adenylate cyclase, family 3</fullName>
    </submittedName>
</protein>
<dbReference type="InterPro" id="IPR050697">
    <property type="entry name" value="Adenylyl/Guanylyl_Cyclase_3/4"/>
</dbReference>
<keyword evidence="1" id="KW-1133">Transmembrane helix</keyword>
<feature type="transmembrane region" description="Helical" evidence="1">
    <location>
        <begin position="374"/>
        <end position="392"/>
    </location>
</feature>
<dbReference type="SUPFAM" id="SSF55073">
    <property type="entry name" value="Nucleotide cyclase"/>
    <property type="match status" value="1"/>
</dbReference>
<dbReference type="InterPro" id="IPR001054">
    <property type="entry name" value="A/G_cyclase"/>
</dbReference>
<dbReference type="STRING" id="314283.MED297_17073"/>
<dbReference type="EMBL" id="AAOE01000013">
    <property type="protein sequence ID" value="EAR09075.1"/>
    <property type="molecule type" value="Genomic_DNA"/>
</dbReference>
<dbReference type="AlphaFoldDB" id="A4BFI0"/>
<dbReference type="Pfam" id="PF00211">
    <property type="entry name" value="Guanylate_cyc"/>
    <property type="match status" value="1"/>
</dbReference>
<keyword evidence="4" id="KW-1185">Reference proteome</keyword>
<dbReference type="InterPro" id="IPR007890">
    <property type="entry name" value="CHASE2"/>
</dbReference>
<evidence type="ECO:0000256" key="1">
    <source>
        <dbReference type="SAM" id="Phobius"/>
    </source>
</evidence>
<organism evidence="3 4">
    <name type="scientific">Reinekea blandensis MED297</name>
    <dbReference type="NCBI Taxonomy" id="314283"/>
    <lineage>
        <taxon>Bacteria</taxon>
        <taxon>Pseudomonadati</taxon>
        <taxon>Pseudomonadota</taxon>
        <taxon>Gammaproteobacteria</taxon>
        <taxon>Oceanospirillales</taxon>
        <taxon>Saccharospirillaceae</taxon>
        <taxon>Reinekea</taxon>
    </lineage>
</organism>
<dbReference type="Pfam" id="PF05226">
    <property type="entry name" value="CHASE2"/>
    <property type="match status" value="1"/>
</dbReference>
<dbReference type="Gene3D" id="3.30.70.1230">
    <property type="entry name" value="Nucleotide cyclase"/>
    <property type="match status" value="1"/>
</dbReference>
<comment type="caution">
    <text evidence="3">The sequence shown here is derived from an EMBL/GenBank/DDBJ whole genome shotgun (WGS) entry which is preliminary data.</text>
</comment>
<sequence length="746" mass="83506">MQIIRLLKRHSLRWTVVTLSVFITLTLASYHLFQAQTDQSSFIKRLDYLFYDWRYNLRLNDDRFSRAEESIVIVDIDEHSLEMEGRWPWSRDKIARMVENLASAGAIVVGFDVLMTEPQLNPTRQLQKKAIEMGRTRLAAELAGFASETDYDRILSESFSTTDVVLSFLFHDNDAIQVGELPEPVYQFTDDESDQLVVITANGYTANVPIVQDAAMGAGFIVPAIDGDGVLRGAPMVQRYGSELYPSLALAIGMAYMFLDEIELHTAALNRNLSYVSQIGFVDKTIRTDIYGRVLVPYLGPQGQFPYVSATDVVSNQIDPEQFENAIVLIGTSSVGLADLRSTPVGTQYPGVEVHANLLNGLLAGVFPFEPVDANTFTAIVLLVLGFLFTAFSNRLGPFQLTVATLALLLTLVSINLYIWFSLNVALPLASSFILTLALGTLHLLEGFLGERRAKQHVTSVFGQYVPSAHIDHMLTAPDQYGFQGENRDMTVLFSDIRSFTTISENLSAAELKDLLNRYFTPITETIFRHQGTVDKYVGDMVMAFWGAPLNDSQHAQHAIQASLEMQKVVARLNPELRALGYPELTIGIGINSGPMNVGDMGSSFRRAYTVLGDAVNLGSRLENLTKFYHVGILVGAQTAQNCPDLTFRFVDRIQVRGKLKPVDVFEPIGPTSKVSKRLSEELATYQEAYDLYLNREWDAARARFEQLLETSKRPELYQIYLDRIDILSWQPLPDDWDGTFTHTHK</sequence>
<evidence type="ECO:0000313" key="4">
    <source>
        <dbReference type="Proteomes" id="UP000005953"/>
    </source>
</evidence>
<proteinExistence type="predicted"/>
<dbReference type="Proteomes" id="UP000005953">
    <property type="component" value="Unassembled WGS sequence"/>
</dbReference>
<name>A4BFI0_9GAMM</name>